<accession>A0A9D1H7J7</accession>
<dbReference type="EMBL" id="DVLW01000162">
    <property type="protein sequence ID" value="HIT94696.1"/>
    <property type="molecule type" value="Genomic_DNA"/>
</dbReference>
<protein>
    <submittedName>
        <fullName evidence="1">Uncharacterized protein</fullName>
    </submittedName>
</protein>
<evidence type="ECO:0000313" key="1">
    <source>
        <dbReference type="EMBL" id="HIT94696.1"/>
    </source>
</evidence>
<reference evidence="1" key="2">
    <citation type="journal article" date="2021" name="PeerJ">
        <title>Extensive microbial diversity within the chicken gut microbiome revealed by metagenomics and culture.</title>
        <authorList>
            <person name="Gilroy R."/>
            <person name="Ravi A."/>
            <person name="Getino M."/>
            <person name="Pursley I."/>
            <person name="Horton D.L."/>
            <person name="Alikhan N.F."/>
            <person name="Baker D."/>
            <person name="Gharbi K."/>
            <person name="Hall N."/>
            <person name="Watson M."/>
            <person name="Adriaenssens E.M."/>
            <person name="Foster-Nyarko E."/>
            <person name="Jarju S."/>
            <person name="Secka A."/>
            <person name="Antonio M."/>
            <person name="Oren A."/>
            <person name="Chaudhuri R.R."/>
            <person name="La Ragione R."/>
            <person name="Hildebrand F."/>
            <person name="Pallen M.J."/>
        </authorList>
    </citation>
    <scope>NUCLEOTIDE SEQUENCE</scope>
    <source>
        <strain evidence="1">ChiBcec7-5410</strain>
    </source>
</reference>
<feature type="non-terminal residue" evidence="1">
    <location>
        <position position="1"/>
    </location>
</feature>
<name>A0A9D1H7J7_9FIRM</name>
<sequence length="77" mass="8718">VSLRIGLAAYKVGEVDNYAGSGKNEWTQNTNILARQIDLSRQYDNVEGTILFRYDQIFTSPNSAMTVEKKNFMALLQ</sequence>
<evidence type="ECO:0000313" key="2">
    <source>
        <dbReference type="Proteomes" id="UP000824160"/>
    </source>
</evidence>
<gene>
    <name evidence="1" type="ORF">IAC43_05890</name>
</gene>
<reference evidence="1" key="1">
    <citation type="submission" date="2020-10" db="EMBL/GenBank/DDBJ databases">
        <authorList>
            <person name="Gilroy R."/>
        </authorList>
    </citation>
    <scope>NUCLEOTIDE SEQUENCE</scope>
    <source>
        <strain evidence="1">ChiBcec7-5410</strain>
    </source>
</reference>
<organism evidence="1 2">
    <name type="scientific">Candidatus Faecivivens stercoripullorum</name>
    <dbReference type="NCBI Taxonomy" id="2840805"/>
    <lineage>
        <taxon>Bacteria</taxon>
        <taxon>Bacillati</taxon>
        <taxon>Bacillota</taxon>
        <taxon>Clostridia</taxon>
        <taxon>Eubacteriales</taxon>
        <taxon>Oscillospiraceae</taxon>
        <taxon>Oscillospiraceae incertae sedis</taxon>
        <taxon>Candidatus Faecivivens</taxon>
    </lineage>
</organism>
<proteinExistence type="predicted"/>
<dbReference type="Proteomes" id="UP000824160">
    <property type="component" value="Unassembled WGS sequence"/>
</dbReference>
<dbReference type="AlphaFoldDB" id="A0A9D1H7J7"/>
<comment type="caution">
    <text evidence="1">The sequence shown here is derived from an EMBL/GenBank/DDBJ whole genome shotgun (WGS) entry which is preliminary data.</text>
</comment>